<dbReference type="AlphaFoldDB" id="A0A699LA38"/>
<comment type="caution">
    <text evidence="2">The sequence shown here is derived from an EMBL/GenBank/DDBJ whole genome shotgun (WGS) entry which is preliminary data.</text>
</comment>
<gene>
    <name evidence="2" type="ORF">Tci_696334</name>
</gene>
<reference evidence="2" key="1">
    <citation type="journal article" date="2019" name="Sci. Rep.">
        <title>Draft genome of Tanacetum cinerariifolium, the natural source of mosquito coil.</title>
        <authorList>
            <person name="Yamashiro T."/>
            <person name="Shiraishi A."/>
            <person name="Satake H."/>
            <person name="Nakayama K."/>
        </authorList>
    </citation>
    <scope>NUCLEOTIDE SEQUENCE</scope>
</reference>
<organism evidence="2">
    <name type="scientific">Tanacetum cinerariifolium</name>
    <name type="common">Dalmatian daisy</name>
    <name type="synonym">Chrysanthemum cinerariifolium</name>
    <dbReference type="NCBI Taxonomy" id="118510"/>
    <lineage>
        <taxon>Eukaryota</taxon>
        <taxon>Viridiplantae</taxon>
        <taxon>Streptophyta</taxon>
        <taxon>Embryophyta</taxon>
        <taxon>Tracheophyta</taxon>
        <taxon>Spermatophyta</taxon>
        <taxon>Magnoliopsida</taxon>
        <taxon>eudicotyledons</taxon>
        <taxon>Gunneridae</taxon>
        <taxon>Pentapetalae</taxon>
        <taxon>asterids</taxon>
        <taxon>campanulids</taxon>
        <taxon>Asterales</taxon>
        <taxon>Asteraceae</taxon>
        <taxon>Asteroideae</taxon>
        <taxon>Anthemideae</taxon>
        <taxon>Anthemidinae</taxon>
        <taxon>Tanacetum</taxon>
    </lineage>
</organism>
<evidence type="ECO:0000313" key="2">
    <source>
        <dbReference type="EMBL" id="GFB24363.1"/>
    </source>
</evidence>
<evidence type="ECO:0000256" key="1">
    <source>
        <dbReference type="SAM" id="MobiDB-lite"/>
    </source>
</evidence>
<keyword evidence="2" id="KW-0808">Transferase</keyword>
<dbReference type="GO" id="GO:0003964">
    <property type="term" value="F:RNA-directed DNA polymerase activity"/>
    <property type="evidence" value="ECO:0007669"/>
    <property type="project" value="UniProtKB-KW"/>
</dbReference>
<dbReference type="EMBL" id="BKCJ010583731">
    <property type="protein sequence ID" value="GFB24363.1"/>
    <property type="molecule type" value="Genomic_DNA"/>
</dbReference>
<protein>
    <submittedName>
        <fullName evidence="2">Reverse transcriptase domain-containing protein</fullName>
    </submittedName>
</protein>
<feature type="region of interest" description="Disordered" evidence="1">
    <location>
        <begin position="298"/>
        <end position="334"/>
    </location>
</feature>
<feature type="region of interest" description="Disordered" evidence="1">
    <location>
        <begin position="1"/>
        <end position="50"/>
    </location>
</feature>
<feature type="region of interest" description="Disordered" evidence="1">
    <location>
        <begin position="74"/>
        <end position="151"/>
    </location>
</feature>
<dbReference type="PANTHER" id="PTHR33223:SF11">
    <property type="entry name" value="ELEMENT PROTEIN, PUTATIVE-RELATED"/>
    <property type="match status" value="1"/>
</dbReference>
<sequence length="440" mass="51078">MQEETKKRSGQSLHARLNFDLKYEASPPRHRKERRERDSRRHSVFTRIGKKVVGDQTTDLQYLGTHENNRWRTNVHARLGSHDVHDRIGRRRSLSKSPPSSDSEDSRRKRRKRVSSSSSDSSENEDEETGHWKSRNGYRNQEDEDMSRPWRRQKVDAFTRRISDFSEDKRRCMPANVKSFDGTGDPDDHLKFFKSAATIKNWFSKLPRRSIDGFEELRRVFRLDFTQRKKCAKNPVELSRVKQRQGEFTSAYVKRYKDECIHVKACLEILKISGFMNGINNPELIKRLNDMEILATEGANFSKPPPMRTPEERRVGNGKEKIKKSGGKKDTPKDKADTIYMVQSWQQKTRQKVSQKFSRGSKISLPTLTANNTVVEPLTIKINAWGHAIHRMYIDGEASADILYEHCFQILRPEVKSQLNLATTSLTGFTGEKIWPIGKI</sequence>
<dbReference type="PANTHER" id="PTHR33223">
    <property type="entry name" value="CCHC-TYPE DOMAIN-CONTAINING PROTEIN"/>
    <property type="match status" value="1"/>
</dbReference>
<proteinExistence type="predicted"/>
<accession>A0A699LA38</accession>
<keyword evidence="2" id="KW-0548">Nucleotidyltransferase</keyword>
<name>A0A699LA38_TANCI</name>
<keyword evidence="2" id="KW-0695">RNA-directed DNA polymerase</keyword>
<feature type="compositionally biased region" description="Basic and acidic residues" evidence="1">
    <location>
        <begin position="309"/>
        <end position="320"/>
    </location>
</feature>